<dbReference type="EMBL" id="QGKV02000832">
    <property type="protein sequence ID" value="KAF3549763.1"/>
    <property type="molecule type" value="Genomic_DNA"/>
</dbReference>
<protein>
    <submittedName>
        <fullName evidence="1">Uncharacterized protein</fullName>
    </submittedName>
</protein>
<reference evidence="1 2" key="1">
    <citation type="journal article" date="2020" name="BMC Genomics">
        <title>Intraspecific diversification of the crop wild relative Brassica cretica Lam. using demographic model selection.</title>
        <authorList>
            <person name="Kioukis A."/>
            <person name="Michalopoulou V.A."/>
            <person name="Briers L."/>
            <person name="Pirintsos S."/>
            <person name="Studholme D.J."/>
            <person name="Pavlidis P."/>
            <person name="Sarris P.F."/>
        </authorList>
    </citation>
    <scope>NUCLEOTIDE SEQUENCE [LARGE SCALE GENOMIC DNA]</scope>
    <source>
        <strain evidence="2">cv. PFS-1207/04</strain>
    </source>
</reference>
<gene>
    <name evidence="1" type="ORF">DY000_02006402</name>
</gene>
<name>A0ABQ7CF33_BRACR</name>
<sequence>MINRRVKICKTRLRNPSLRSGVVPVPEAICSIPVPQSELGQSMVGLIRRTDMLDMSSGWKMAGTVTKLPEQLQDGSGWLQDCLTDWEGVTGETVKDGYGLIRNRPRAVTDGIKCGRS</sequence>
<organism evidence="1 2">
    <name type="scientific">Brassica cretica</name>
    <name type="common">Mustard</name>
    <dbReference type="NCBI Taxonomy" id="69181"/>
    <lineage>
        <taxon>Eukaryota</taxon>
        <taxon>Viridiplantae</taxon>
        <taxon>Streptophyta</taxon>
        <taxon>Embryophyta</taxon>
        <taxon>Tracheophyta</taxon>
        <taxon>Spermatophyta</taxon>
        <taxon>Magnoliopsida</taxon>
        <taxon>eudicotyledons</taxon>
        <taxon>Gunneridae</taxon>
        <taxon>Pentapetalae</taxon>
        <taxon>rosids</taxon>
        <taxon>malvids</taxon>
        <taxon>Brassicales</taxon>
        <taxon>Brassicaceae</taxon>
        <taxon>Brassiceae</taxon>
        <taxon>Brassica</taxon>
    </lineage>
</organism>
<dbReference type="Proteomes" id="UP000266723">
    <property type="component" value="Unassembled WGS sequence"/>
</dbReference>
<evidence type="ECO:0000313" key="2">
    <source>
        <dbReference type="Proteomes" id="UP000266723"/>
    </source>
</evidence>
<comment type="caution">
    <text evidence="1">The sequence shown here is derived from an EMBL/GenBank/DDBJ whole genome shotgun (WGS) entry which is preliminary data.</text>
</comment>
<evidence type="ECO:0000313" key="1">
    <source>
        <dbReference type="EMBL" id="KAF3549763.1"/>
    </source>
</evidence>
<keyword evidence="2" id="KW-1185">Reference proteome</keyword>
<accession>A0ABQ7CF33</accession>
<proteinExistence type="predicted"/>